<reference evidence="2 3" key="1">
    <citation type="submission" date="2018-02" db="EMBL/GenBank/DDBJ databases">
        <title>Comparative genomes isolates from brazilian mangrove.</title>
        <authorList>
            <person name="Araujo J.E."/>
            <person name="Taketani R.G."/>
            <person name="Silva M.C.P."/>
            <person name="Loureco M.V."/>
            <person name="Andreote F.D."/>
        </authorList>
    </citation>
    <scope>NUCLEOTIDE SEQUENCE [LARGE SCALE GENOMIC DNA]</scope>
    <source>
        <strain evidence="2 3">HEX-2 MGV</strain>
    </source>
</reference>
<dbReference type="PANTHER" id="PTHR46142">
    <property type="match status" value="1"/>
</dbReference>
<protein>
    <submittedName>
        <fullName evidence="2">Lactoylglutathione lyase</fullName>
    </submittedName>
</protein>
<dbReference type="Gene3D" id="3.10.180.10">
    <property type="entry name" value="2,3-Dihydroxybiphenyl 1,2-Dioxygenase, domain 1"/>
    <property type="match status" value="1"/>
</dbReference>
<evidence type="ECO:0000313" key="3">
    <source>
        <dbReference type="Proteomes" id="UP000240009"/>
    </source>
</evidence>
<sequence>MLKRNNNKSLARACTMPRPIPIKNLNHLALAVRDARVACGFYRDVLGFREVERPPFNFPGAWLVGYGIQIHILETDHLGEYGDNPNSRANHYAFAVDDNSDLVDILNEHGIEFIQRVNAGNVHQTFFQDPDGHTIEVALYPADPPFVD</sequence>
<organism evidence="2 3">
    <name type="scientific">Blastopirellula marina</name>
    <dbReference type="NCBI Taxonomy" id="124"/>
    <lineage>
        <taxon>Bacteria</taxon>
        <taxon>Pseudomonadati</taxon>
        <taxon>Planctomycetota</taxon>
        <taxon>Planctomycetia</taxon>
        <taxon>Pirellulales</taxon>
        <taxon>Pirellulaceae</taxon>
        <taxon>Blastopirellula</taxon>
    </lineage>
</organism>
<proteinExistence type="predicted"/>
<evidence type="ECO:0000313" key="2">
    <source>
        <dbReference type="EMBL" id="PQO25026.1"/>
    </source>
</evidence>
<accession>A0A2S8EYM6</accession>
<evidence type="ECO:0000259" key="1">
    <source>
        <dbReference type="PROSITE" id="PS51819"/>
    </source>
</evidence>
<dbReference type="InterPro" id="IPR004360">
    <property type="entry name" value="Glyas_Fos-R_dOase_dom"/>
</dbReference>
<dbReference type="PANTHER" id="PTHR46142:SF3">
    <property type="entry name" value="F18B13.24 PROTEIN"/>
    <property type="match status" value="1"/>
</dbReference>
<dbReference type="Pfam" id="PF00903">
    <property type="entry name" value="Glyoxalase"/>
    <property type="match status" value="1"/>
</dbReference>
<feature type="domain" description="VOC" evidence="1">
    <location>
        <begin position="24"/>
        <end position="140"/>
    </location>
</feature>
<dbReference type="Proteomes" id="UP000240009">
    <property type="component" value="Unassembled WGS sequence"/>
</dbReference>
<gene>
    <name evidence="2" type="ORF">C5Y96_26335</name>
</gene>
<dbReference type="InterPro" id="IPR037523">
    <property type="entry name" value="VOC_core"/>
</dbReference>
<comment type="caution">
    <text evidence="2">The sequence shown here is derived from an EMBL/GenBank/DDBJ whole genome shotgun (WGS) entry which is preliminary data.</text>
</comment>
<keyword evidence="2" id="KW-0456">Lyase</keyword>
<dbReference type="PROSITE" id="PS51819">
    <property type="entry name" value="VOC"/>
    <property type="match status" value="1"/>
</dbReference>
<dbReference type="AlphaFoldDB" id="A0A2S8EYM6"/>
<dbReference type="SUPFAM" id="SSF54593">
    <property type="entry name" value="Glyoxalase/Bleomycin resistance protein/Dihydroxybiphenyl dioxygenase"/>
    <property type="match status" value="1"/>
</dbReference>
<dbReference type="EMBL" id="PUIA01000094">
    <property type="protein sequence ID" value="PQO25026.1"/>
    <property type="molecule type" value="Genomic_DNA"/>
</dbReference>
<dbReference type="InterPro" id="IPR029068">
    <property type="entry name" value="Glyas_Bleomycin-R_OHBP_Dase"/>
</dbReference>
<name>A0A2S8EYM6_9BACT</name>
<dbReference type="GO" id="GO:0016829">
    <property type="term" value="F:lyase activity"/>
    <property type="evidence" value="ECO:0007669"/>
    <property type="project" value="UniProtKB-KW"/>
</dbReference>